<dbReference type="PANTHER" id="PTHR43133">
    <property type="entry name" value="RNA POLYMERASE ECF-TYPE SIGMA FACTO"/>
    <property type="match status" value="1"/>
</dbReference>
<dbReference type="NCBIfam" id="TIGR02985">
    <property type="entry name" value="Sig70_bacteroi1"/>
    <property type="match status" value="1"/>
</dbReference>
<dbReference type="SUPFAM" id="SSF88946">
    <property type="entry name" value="Sigma2 domain of RNA polymerase sigma factors"/>
    <property type="match status" value="1"/>
</dbReference>
<reference evidence="7" key="1">
    <citation type="journal article" date="2014" name="Int. J. Syst. Evol. Microbiol.">
        <title>Complete genome sequence of Corynebacterium casei LMG S-19264T (=DSM 44701T), isolated from a smear-ripened cheese.</title>
        <authorList>
            <consortium name="US DOE Joint Genome Institute (JGI-PGF)"/>
            <person name="Walter F."/>
            <person name="Albersmeier A."/>
            <person name="Kalinowski J."/>
            <person name="Ruckert C."/>
        </authorList>
    </citation>
    <scope>NUCLEOTIDE SEQUENCE</scope>
    <source>
        <strain evidence="7">CCM 8711</strain>
    </source>
</reference>
<proteinExistence type="inferred from homology"/>
<evidence type="ECO:0000256" key="3">
    <source>
        <dbReference type="ARBA" id="ARBA00023082"/>
    </source>
</evidence>
<feature type="domain" description="RNA polymerase sigma factor 70 region 4 type 2" evidence="6">
    <location>
        <begin position="124"/>
        <end position="176"/>
    </location>
</feature>
<evidence type="ECO:0000313" key="7">
    <source>
        <dbReference type="EMBL" id="GGI51726.1"/>
    </source>
</evidence>
<dbReference type="EMBL" id="BMDO01000008">
    <property type="protein sequence ID" value="GGI51726.1"/>
    <property type="molecule type" value="Genomic_DNA"/>
</dbReference>
<evidence type="ECO:0000259" key="5">
    <source>
        <dbReference type="Pfam" id="PF04542"/>
    </source>
</evidence>
<evidence type="ECO:0000256" key="4">
    <source>
        <dbReference type="ARBA" id="ARBA00023163"/>
    </source>
</evidence>
<keyword evidence="2" id="KW-0805">Transcription regulation</keyword>
<dbReference type="Gene3D" id="1.10.1740.10">
    <property type="match status" value="1"/>
</dbReference>
<dbReference type="RefSeq" id="WP_188417831.1">
    <property type="nucleotide sequence ID" value="NZ_BMDO01000008.1"/>
</dbReference>
<dbReference type="Pfam" id="PF08281">
    <property type="entry name" value="Sigma70_r4_2"/>
    <property type="match status" value="1"/>
</dbReference>
<dbReference type="InterPro" id="IPR039425">
    <property type="entry name" value="RNA_pol_sigma-70-like"/>
</dbReference>
<dbReference type="InterPro" id="IPR013325">
    <property type="entry name" value="RNA_pol_sigma_r2"/>
</dbReference>
<sequence>MSAINQLSDQELVHSLKNGDRMAFSEIYKRYAESLAGFAASKLYDLDDARDVLHDLFVKLWEDRFTLTVNDNLRSFLFAAIRYKIIDKIRRNVTRQEYDVLLQALAEPQANGVEQQLDAKELQQLVDQSLEQLPAKTKLIYQLSRNEYLSVTEIAQQLNLSEQTVKNQLSIALKHLRQAIAGLGILALMMDWLNK</sequence>
<dbReference type="InterPro" id="IPR013324">
    <property type="entry name" value="RNA_pol_sigma_r3/r4-like"/>
</dbReference>
<keyword evidence="8" id="KW-1185">Reference proteome</keyword>
<evidence type="ECO:0000256" key="2">
    <source>
        <dbReference type="ARBA" id="ARBA00023015"/>
    </source>
</evidence>
<dbReference type="PANTHER" id="PTHR43133:SF46">
    <property type="entry name" value="RNA POLYMERASE SIGMA-70 FACTOR ECF SUBFAMILY"/>
    <property type="match status" value="1"/>
</dbReference>
<dbReference type="InterPro" id="IPR014327">
    <property type="entry name" value="RNA_pol_sigma70_bacteroid"/>
</dbReference>
<keyword evidence="7" id="KW-0240">DNA-directed RNA polymerase</keyword>
<dbReference type="InterPro" id="IPR014284">
    <property type="entry name" value="RNA_pol_sigma-70_dom"/>
</dbReference>
<dbReference type="GO" id="GO:0000428">
    <property type="term" value="C:DNA-directed RNA polymerase complex"/>
    <property type="evidence" value="ECO:0007669"/>
    <property type="project" value="UniProtKB-KW"/>
</dbReference>
<organism evidence="7 8">
    <name type="scientific">Mucilaginibacter galii</name>
    <dbReference type="NCBI Taxonomy" id="2005073"/>
    <lineage>
        <taxon>Bacteria</taxon>
        <taxon>Pseudomonadati</taxon>
        <taxon>Bacteroidota</taxon>
        <taxon>Sphingobacteriia</taxon>
        <taxon>Sphingobacteriales</taxon>
        <taxon>Sphingobacteriaceae</taxon>
        <taxon>Mucilaginibacter</taxon>
    </lineage>
</organism>
<comment type="similarity">
    <text evidence="1">Belongs to the sigma-70 factor family. ECF subfamily.</text>
</comment>
<dbReference type="NCBIfam" id="TIGR02937">
    <property type="entry name" value="sigma70-ECF"/>
    <property type="match status" value="1"/>
</dbReference>
<dbReference type="InterPro" id="IPR036388">
    <property type="entry name" value="WH-like_DNA-bd_sf"/>
</dbReference>
<dbReference type="GO" id="GO:0016987">
    <property type="term" value="F:sigma factor activity"/>
    <property type="evidence" value="ECO:0007669"/>
    <property type="project" value="UniProtKB-KW"/>
</dbReference>
<feature type="domain" description="RNA polymerase sigma-70 region 2" evidence="5">
    <location>
        <begin position="27"/>
        <end position="92"/>
    </location>
</feature>
<gene>
    <name evidence="7" type="ORF">GCM10011425_29380</name>
</gene>
<comment type="caution">
    <text evidence="7">The sequence shown here is derived from an EMBL/GenBank/DDBJ whole genome shotgun (WGS) entry which is preliminary data.</text>
</comment>
<dbReference type="Pfam" id="PF04542">
    <property type="entry name" value="Sigma70_r2"/>
    <property type="match status" value="1"/>
</dbReference>
<dbReference type="GO" id="GO:0006352">
    <property type="term" value="P:DNA-templated transcription initiation"/>
    <property type="evidence" value="ECO:0007669"/>
    <property type="project" value="InterPro"/>
</dbReference>
<keyword evidence="4" id="KW-0804">Transcription</keyword>
<evidence type="ECO:0000256" key="1">
    <source>
        <dbReference type="ARBA" id="ARBA00010641"/>
    </source>
</evidence>
<dbReference type="Proteomes" id="UP000662074">
    <property type="component" value="Unassembled WGS sequence"/>
</dbReference>
<keyword evidence="3" id="KW-0731">Sigma factor</keyword>
<evidence type="ECO:0000313" key="8">
    <source>
        <dbReference type="Proteomes" id="UP000662074"/>
    </source>
</evidence>
<dbReference type="AlphaFoldDB" id="A0A917N2A2"/>
<dbReference type="GO" id="GO:0003677">
    <property type="term" value="F:DNA binding"/>
    <property type="evidence" value="ECO:0007669"/>
    <property type="project" value="InterPro"/>
</dbReference>
<dbReference type="SUPFAM" id="SSF88659">
    <property type="entry name" value="Sigma3 and sigma4 domains of RNA polymerase sigma factors"/>
    <property type="match status" value="1"/>
</dbReference>
<dbReference type="Gene3D" id="1.10.10.10">
    <property type="entry name" value="Winged helix-like DNA-binding domain superfamily/Winged helix DNA-binding domain"/>
    <property type="match status" value="1"/>
</dbReference>
<name>A0A917N2A2_9SPHI</name>
<dbReference type="InterPro" id="IPR013249">
    <property type="entry name" value="RNA_pol_sigma70_r4_t2"/>
</dbReference>
<evidence type="ECO:0000259" key="6">
    <source>
        <dbReference type="Pfam" id="PF08281"/>
    </source>
</evidence>
<protein>
    <submittedName>
        <fullName evidence="7">DNA-directed RNA polymerase sigma-70 factor</fullName>
    </submittedName>
</protein>
<dbReference type="InterPro" id="IPR007627">
    <property type="entry name" value="RNA_pol_sigma70_r2"/>
</dbReference>
<accession>A0A917N2A2</accession>
<reference evidence="7" key="2">
    <citation type="submission" date="2020-09" db="EMBL/GenBank/DDBJ databases">
        <authorList>
            <person name="Sun Q."/>
            <person name="Sedlacek I."/>
        </authorList>
    </citation>
    <scope>NUCLEOTIDE SEQUENCE</scope>
    <source>
        <strain evidence="7">CCM 8711</strain>
    </source>
</reference>